<evidence type="ECO:0000259" key="2">
    <source>
        <dbReference type="Pfam" id="PF00266"/>
    </source>
</evidence>
<protein>
    <submittedName>
        <fullName evidence="3">Aminotransferase, class V</fullName>
    </submittedName>
    <submittedName>
        <fullName evidence="4">Cysteine desulfurase</fullName>
    </submittedName>
</protein>
<dbReference type="EMBL" id="CP012176">
    <property type="protein sequence ID" value="AKV82819.1"/>
    <property type="molecule type" value="Genomic_DNA"/>
</dbReference>
<dbReference type="InterPro" id="IPR015422">
    <property type="entry name" value="PyrdxlP-dep_Trfase_small"/>
</dbReference>
<dbReference type="Proteomes" id="UP000056255">
    <property type="component" value="Chromosome"/>
</dbReference>
<dbReference type="SUPFAM" id="SSF53383">
    <property type="entry name" value="PLP-dependent transferases"/>
    <property type="match status" value="1"/>
</dbReference>
<feature type="domain" description="Aminotransferase class V" evidence="2">
    <location>
        <begin position="15"/>
        <end position="358"/>
    </location>
</feature>
<dbReference type="PATRIC" id="fig|43687.5.peg.755"/>
<name>A0A088E380_9CREN</name>
<reference evidence="3 9" key="1">
    <citation type="journal article" date="2014" name="J. Bacteriol.">
        <title>Role of an Archaeal PitA Transporter in the Copper and Arsenic Resistance of Metallosphaera sedula, an Extreme Thermoacidophile.</title>
        <authorList>
            <person name="McCarthy S."/>
            <person name="Ai C."/>
            <person name="Wheaton G."/>
            <person name="Tevatia R."/>
            <person name="Eckrich V."/>
            <person name="Kelly R."/>
            <person name="Blum P."/>
        </authorList>
    </citation>
    <scope>NUCLEOTIDE SEQUENCE [LARGE SCALE GENOMIC DNA]</scope>
    <source>
        <strain evidence="3 9">CuR1</strain>
    </source>
</reference>
<dbReference type="InterPro" id="IPR015421">
    <property type="entry name" value="PyrdxlP-dep_Trfase_major"/>
</dbReference>
<dbReference type="GO" id="GO:0008483">
    <property type="term" value="F:transaminase activity"/>
    <property type="evidence" value="ECO:0007669"/>
    <property type="project" value="UniProtKB-KW"/>
</dbReference>
<proteinExistence type="predicted"/>
<dbReference type="PANTHER" id="PTHR43586:SF8">
    <property type="entry name" value="CYSTEINE DESULFURASE 1, CHLOROPLASTIC"/>
    <property type="match status" value="1"/>
</dbReference>
<evidence type="ECO:0000313" key="8">
    <source>
        <dbReference type="EMBL" id="AKV82819.1"/>
    </source>
</evidence>
<evidence type="ECO:0000313" key="5">
    <source>
        <dbReference type="EMBL" id="AKV76075.1"/>
    </source>
</evidence>
<dbReference type="Proteomes" id="UP000061362">
    <property type="component" value="Chromosome"/>
</dbReference>
<evidence type="ECO:0000313" key="10">
    <source>
        <dbReference type="Proteomes" id="UP000056255"/>
    </source>
</evidence>
<dbReference type="Gene3D" id="3.40.640.10">
    <property type="entry name" value="Type I PLP-dependent aspartate aminotransferase-like (Major domain)"/>
    <property type="match status" value="1"/>
</dbReference>
<keyword evidence="3" id="KW-0808">Transferase</keyword>
<dbReference type="Proteomes" id="UP000029084">
    <property type="component" value="Chromosome"/>
</dbReference>
<evidence type="ECO:0000313" key="3">
    <source>
        <dbReference type="EMBL" id="AIM26899.1"/>
    </source>
</evidence>
<gene>
    <name evidence="3" type="ORF">HA72_0737</name>
    <name evidence="4" type="ORF">MsedA_0752</name>
    <name evidence="5" type="ORF">MsedB_0752</name>
    <name evidence="6" type="ORF">MsedC_0751</name>
    <name evidence="7" type="ORF">MsedD_0752</name>
    <name evidence="8" type="ORF">MsedE_0752</name>
</gene>
<dbReference type="EMBL" id="CP012172">
    <property type="protein sequence ID" value="AKV73834.1"/>
    <property type="molecule type" value="Genomic_DNA"/>
</dbReference>
<dbReference type="PANTHER" id="PTHR43586">
    <property type="entry name" value="CYSTEINE DESULFURASE"/>
    <property type="match status" value="1"/>
</dbReference>
<dbReference type="AlphaFoldDB" id="A0A088E380"/>
<dbReference type="InterPro" id="IPR000192">
    <property type="entry name" value="Aminotrans_V_dom"/>
</dbReference>
<dbReference type="EMBL" id="CP012175">
    <property type="protein sequence ID" value="AKV80571.1"/>
    <property type="molecule type" value="Genomic_DNA"/>
</dbReference>
<keyword evidence="1" id="KW-0663">Pyridoxal phosphate</keyword>
<reference evidence="11 12" key="2">
    <citation type="journal article" date="2015" name="Genome Announc.">
        <title>Complete Genome Sequences of Evolved Arsenate-Resistant Metallosphaera sedula Strains.</title>
        <authorList>
            <person name="Ai C."/>
            <person name="McCarthy S."/>
            <person name="Schackwitz W."/>
            <person name="Martin J."/>
            <person name="Lipzen A."/>
            <person name="Blum P."/>
        </authorList>
    </citation>
    <scope>NUCLEOTIDE SEQUENCE [LARGE SCALE GENOMIC DNA]</scope>
    <source>
        <strain evidence="6 12">ARS120-1</strain>
        <strain evidence="7 11">ARS120-2</strain>
        <strain evidence="4 14">ARS50-1</strain>
        <strain evidence="5 13">ARS50-2</strain>
    </source>
</reference>
<evidence type="ECO:0000313" key="14">
    <source>
        <dbReference type="Proteomes" id="UP000068832"/>
    </source>
</evidence>
<evidence type="ECO:0000313" key="12">
    <source>
        <dbReference type="Proteomes" id="UP000062398"/>
    </source>
</evidence>
<dbReference type="OMA" id="CRAGLHC"/>
<evidence type="ECO:0000313" key="7">
    <source>
        <dbReference type="EMBL" id="AKV80571.1"/>
    </source>
</evidence>
<evidence type="ECO:0000313" key="13">
    <source>
        <dbReference type="Proteomes" id="UP000062475"/>
    </source>
</evidence>
<dbReference type="Proteomes" id="UP000068832">
    <property type="component" value="Chromosome"/>
</dbReference>
<dbReference type="RefSeq" id="WP_012020699.1">
    <property type="nucleotide sequence ID" value="NZ_CP008822.1"/>
</dbReference>
<dbReference type="EMBL" id="CP012174">
    <property type="protein sequence ID" value="AKV78326.1"/>
    <property type="molecule type" value="Genomic_DNA"/>
</dbReference>
<organism evidence="3 9">
    <name type="scientific">Metallosphaera sedula</name>
    <dbReference type="NCBI Taxonomy" id="43687"/>
    <lineage>
        <taxon>Archaea</taxon>
        <taxon>Thermoproteota</taxon>
        <taxon>Thermoprotei</taxon>
        <taxon>Sulfolobales</taxon>
        <taxon>Sulfolobaceae</taxon>
        <taxon>Metallosphaera</taxon>
    </lineage>
</organism>
<dbReference type="Proteomes" id="UP000062475">
    <property type="component" value="Chromosome"/>
</dbReference>
<accession>A0A088E380</accession>
<sequence>MKEFREQVPVTRDYIYLNHAAISPTPIFALMESFGYLYGVSSRGSLHVNSVEKDDFYSMRKAISNFINSDPEEVSFIPNTSYGINMIVHGLSLTRGDQVLTDNLEFPATVYPLYKLAKRGVEIRMVKSSPERLEDAILEQITDSVRLIVLSHVSFNTGVRLDVKRIADKAKKNGSLLLVDAIQSAGAMKIDVKEMGVDFLVAGGYKWMMSPQGSGFMYVRKGLIPDPPFYGWKTSSTFMEFNAESFSLEEGPRRFEIGTMDVSANLTMTKVAERLTPIRDEVERRVLDLSARVIDLAEDKGLEVVTPREKRAGIVIVKTKDPKKVAEELLAKRIVVSPRGSGVRISTHFYNEEEEVDRAVSEIKNLQA</sequence>
<evidence type="ECO:0000313" key="6">
    <source>
        <dbReference type="EMBL" id="AKV78326.1"/>
    </source>
</evidence>
<evidence type="ECO:0000256" key="1">
    <source>
        <dbReference type="ARBA" id="ARBA00022898"/>
    </source>
</evidence>
<dbReference type="Pfam" id="PF00266">
    <property type="entry name" value="Aminotran_5"/>
    <property type="match status" value="1"/>
</dbReference>
<dbReference type="OrthoDB" id="5817at2157"/>
<dbReference type="EMBL" id="CP008822">
    <property type="protein sequence ID" value="AIM26899.1"/>
    <property type="molecule type" value="Genomic_DNA"/>
</dbReference>
<dbReference type="Proteomes" id="UP000062398">
    <property type="component" value="Chromosome"/>
</dbReference>
<dbReference type="InterPro" id="IPR015424">
    <property type="entry name" value="PyrdxlP-dep_Trfase"/>
</dbReference>
<reference evidence="8 10" key="3">
    <citation type="submission" date="2015-07" db="EMBL/GenBank/DDBJ databases">
        <title>Physiological, transcriptional responses and genome re-sequencing of acid resistant extremely thermoacidophilic Metallosphaera sedula SARC-M1.</title>
        <authorList>
            <person name="Ai C."/>
            <person name="McCarthy S."/>
            <person name="Eckrich V."/>
            <person name="Rudrappa D."/>
            <person name="Qiu G."/>
            <person name="Blum P."/>
        </authorList>
    </citation>
    <scope>NUCLEOTIDE SEQUENCE [LARGE SCALE GENOMIC DNA]</scope>
    <source>
        <strain evidence="8 10">SARC-M1</strain>
    </source>
</reference>
<dbReference type="EMBL" id="CP012173">
    <property type="protein sequence ID" value="AKV76075.1"/>
    <property type="molecule type" value="Genomic_DNA"/>
</dbReference>
<evidence type="ECO:0000313" key="9">
    <source>
        <dbReference type="Proteomes" id="UP000029084"/>
    </source>
</evidence>
<dbReference type="GeneID" id="91755191"/>
<keyword evidence="3" id="KW-0032">Aminotransferase</keyword>
<evidence type="ECO:0000313" key="11">
    <source>
        <dbReference type="Proteomes" id="UP000061362"/>
    </source>
</evidence>
<dbReference type="Gene3D" id="3.90.1150.10">
    <property type="entry name" value="Aspartate Aminotransferase, domain 1"/>
    <property type="match status" value="1"/>
</dbReference>
<evidence type="ECO:0000313" key="4">
    <source>
        <dbReference type="EMBL" id="AKV73834.1"/>
    </source>
</evidence>